<dbReference type="GeneID" id="78372957"/>
<dbReference type="PRINTS" id="PR01270">
    <property type="entry name" value="HDASUPER"/>
</dbReference>
<evidence type="ECO:0000256" key="1">
    <source>
        <dbReference type="ARBA" id="ARBA00005947"/>
    </source>
</evidence>
<dbReference type="RefSeq" id="WP_035389916.1">
    <property type="nucleotide sequence ID" value="NZ_JQKF01000017.1"/>
</dbReference>
<evidence type="ECO:0000259" key="2">
    <source>
        <dbReference type="Pfam" id="PF00850"/>
    </source>
</evidence>
<name>A0A0D8FTK1_9ACTN</name>
<dbReference type="GO" id="GO:0016787">
    <property type="term" value="F:hydrolase activity"/>
    <property type="evidence" value="ECO:0007669"/>
    <property type="project" value="UniProtKB-KW"/>
</dbReference>
<reference evidence="3 4" key="1">
    <citation type="submission" date="2015-01" db="EMBL/GenBank/DDBJ databases">
        <title>Draft genome of the acidophilic iron oxidizer Ferrimicrobium acidiphilum strain T23.</title>
        <authorList>
            <person name="Poehlein A."/>
            <person name="Eisen S."/>
            <person name="Schloemann M."/>
            <person name="Johnson B.D."/>
            <person name="Daniel R."/>
            <person name="Muehling M."/>
        </authorList>
    </citation>
    <scope>NUCLEOTIDE SEQUENCE [LARGE SCALE GENOMIC DNA]</scope>
    <source>
        <strain evidence="3 4">T23</strain>
    </source>
</reference>
<dbReference type="EC" id="3.5.1.-" evidence="3"/>
<dbReference type="Gene3D" id="3.40.800.20">
    <property type="entry name" value="Histone deacetylase domain"/>
    <property type="match status" value="1"/>
</dbReference>
<proteinExistence type="inferred from homology"/>
<comment type="caution">
    <text evidence="3">The sequence shown here is derived from an EMBL/GenBank/DDBJ whole genome shotgun (WGS) entry which is preliminary data.</text>
</comment>
<dbReference type="GO" id="GO:0004407">
    <property type="term" value="F:histone deacetylase activity"/>
    <property type="evidence" value="ECO:0007669"/>
    <property type="project" value="TreeGrafter"/>
</dbReference>
<dbReference type="eggNOG" id="COG0123">
    <property type="taxonomic scope" value="Bacteria"/>
</dbReference>
<comment type="similarity">
    <text evidence="1">Belongs to the histone deacetylase family.</text>
</comment>
<dbReference type="Pfam" id="PF00850">
    <property type="entry name" value="Hist_deacetyl"/>
    <property type="match status" value="1"/>
</dbReference>
<gene>
    <name evidence="3" type="primary">hdaH</name>
    <name evidence="3" type="ORF">FEAC_18130</name>
</gene>
<evidence type="ECO:0000313" key="3">
    <source>
        <dbReference type="EMBL" id="KJE76451.1"/>
    </source>
</evidence>
<evidence type="ECO:0000313" key="4">
    <source>
        <dbReference type="Proteomes" id="UP000032336"/>
    </source>
</evidence>
<dbReference type="EMBL" id="JXUW01000016">
    <property type="protein sequence ID" value="KJE76451.1"/>
    <property type="molecule type" value="Genomic_DNA"/>
</dbReference>
<organism evidence="3 4">
    <name type="scientific">Ferrimicrobium acidiphilum DSM 19497</name>
    <dbReference type="NCBI Taxonomy" id="1121877"/>
    <lineage>
        <taxon>Bacteria</taxon>
        <taxon>Bacillati</taxon>
        <taxon>Actinomycetota</taxon>
        <taxon>Acidimicrobiia</taxon>
        <taxon>Acidimicrobiales</taxon>
        <taxon>Acidimicrobiaceae</taxon>
        <taxon>Ferrimicrobium</taxon>
    </lineage>
</organism>
<dbReference type="OrthoDB" id="9808367at2"/>
<dbReference type="CDD" id="cd09992">
    <property type="entry name" value="HDAC_classII"/>
    <property type="match status" value="1"/>
</dbReference>
<dbReference type="InterPro" id="IPR023696">
    <property type="entry name" value="Ureohydrolase_dom_sf"/>
</dbReference>
<dbReference type="GO" id="GO:0040029">
    <property type="term" value="P:epigenetic regulation of gene expression"/>
    <property type="evidence" value="ECO:0007669"/>
    <property type="project" value="TreeGrafter"/>
</dbReference>
<dbReference type="PANTHER" id="PTHR10625:SF10">
    <property type="entry name" value="HISTONE DEACETYLASE HDAC1"/>
    <property type="match status" value="1"/>
</dbReference>
<feature type="domain" description="Histone deacetylase" evidence="2">
    <location>
        <begin position="20"/>
        <end position="301"/>
    </location>
</feature>
<protein>
    <submittedName>
        <fullName evidence="3">Histone deacetylase-like amidohydrolase</fullName>
        <ecNumber evidence="3">3.5.1.-</ecNumber>
    </submittedName>
</protein>
<dbReference type="InterPro" id="IPR000286">
    <property type="entry name" value="HDACs"/>
</dbReference>
<dbReference type="SUPFAM" id="SSF52768">
    <property type="entry name" value="Arginase/deacetylase"/>
    <property type="match status" value="1"/>
</dbReference>
<dbReference type="STRING" id="1121877.FEAC_18130"/>
<keyword evidence="3" id="KW-0378">Hydrolase</keyword>
<dbReference type="PANTHER" id="PTHR10625">
    <property type="entry name" value="HISTONE DEACETYLASE HDAC1-RELATED"/>
    <property type="match status" value="1"/>
</dbReference>
<dbReference type="AlphaFoldDB" id="A0A0D8FTK1"/>
<sequence>MTVLFGTHPEYLEHDTGLYHPESASRLEVITSVLDRFGDGIVRFQPTPASAAAVTGVHNGSHVAEIRQLCLMGGGPIDADTQVGYQSYDIALLAAGAGLDAIARLQRGEGDAAFVAVRPPGHHATADTSMGFCLFNNIAIAAKTLVDQGERVLIVDIDAHHGNGTQDIFYGEQSVLYVSIHQHPLYPGTGRVSDVGVSRGVGLTINIPLPPRTSGQTALAALESIASSSITSFEPTWMLISAGFDGHRADPLTDLGYSSDDFFNFTRWALQYVPKQRTVAFLEGGYDLAALAESTVAAIEALLGASRKPDQLVPAGSVDKDLIAALSRMRSAALRHHDIDPPSH</sequence>
<accession>A0A0D8FTK1</accession>
<dbReference type="InterPro" id="IPR023801">
    <property type="entry name" value="His_deacetylse_dom"/>
</dbReference>
<keyword evidence="4" id="KW-1185">Reference proteome</keyword>
<dbReference type="Proteomes" id="UP000032336">
    <property type="component" value="Unassembled WGS sequence"/>
</dbReference>
<dbReference type="InterPro" id="IPR037138">
    <property type="entry name" value="His_deacetylse_dom_sf"/>
</dbReference>